<proteinExistence type="predicted"/>
<dbReference type="AlphaFoldDB" id="A0A498QRZ3"/>
<dbReference type="Proteomes" id="UP000268285">
    <property type="component" value="Unassembled WGS sequence"/>
</dbReference>
<gene>
    <name evidence="1" type="ORF">LAUMK142_03066</name>
</gene>
<protein>
    <submittedName>
        <fullName evidence="1">Uncharacterized protein</fullName>
    </submittedName>
</protein>
<accession>A0A498QRZ3</accession>
<dbReference type="EMBL" id="UPHU01000001">
    <property type="protein sequence ID" value="VBA51372.1"/>
    <property type="molecule type" value="Genomic_DNA"/>
</dbReference>
<evidence type="ECO:0000313" key="2">
    <source>
        <dbReference type="Proteomes" id="UP000268285"/>
    </source>
</evidence>
<name>A0A498QRZ3_9MYCO</name>
<sequence length="171" mass="17745">MLAGMAISRCRKGGSLVAAVAVLIGVGVAPAGRGGADPECANGQPDAAPAGKGQQVIVDYFTAINNHDYRTAWGYLGGPVRAMYGAGLTTFSSIMGEHVKCVRVTNIAVARSSDPDISASLGIQWYRVTFDAEYLTPFEAGAGTLPPFYKTHADPHEGAPPPLIINQGTSP</sequence>
<evidence type="ECO:0000313" key="1">
    <source>
        <dbReference type="EMBL" id="VBA51372.1"/>
    </source>
</evidence>
<reference evidence="1 2" key="1">
    <citation type="submission" date="2018-09" db="EMBL/GenBank/DDBJ databases">
        <authorList>
            <person name="Tagini F."/>
        </authorList>
    </citation>
    <scope>NUCLEOTIDE SEQUENCE [LARGE SCALE GENOMIC DNA]</scope>
    <source>
        <strain evidence="1 2">MK142</strain>
    </source>
</reference>
<organism evidence="1 2">
    <name type="scientific">Mycobacterium pseudokansasii</name>
    <dbReference type="NCBI Taxonomy" id="2341080"/>
    <lineage>
        <taxon>Bacteria</taxon>
        <taxon>Bacillati</taxon>
        <taxon>Actinomycetota</taxon>
        <taxon>Actinomycetes</taxon>
        <taxon>Mycobacteriales</taxon>
        <taxon>Mycobacteriaceae</taxon>
        <taxon>Mycobacterium</taxon>
    </lineage>
</organism>
<keyword evidence="2" id="KW-1185">Reference proteome</keyword>